<comment type="caution">
    <text evidence="5">The sequence shown here is derived from an EMBL/GenBank/DDBJ whole genome shotgun (WGS) entry which is preliminary data.</text>
</comment>
<dbReference type="InterPro" id="IPR036249">
    <property type="entry name" value="Thioredoxin-like_sf"/>
</dbReference>
<name>A0A937L3B2_9PROT</name>
<evidence type="ECO:0000256" key="4">
    <source>
        <dbReference type="RuleBase" id="RU362029"/>
    </source>
</evidence>
<dbReference type="EC" id="1.20.4.1" evidence="4"/>
<dbReference type="AlphaFoldDB" id="A0A937L3B2"/>
<keyword evidence="2 4" id="KW-0560">Oxidoreductase</keyword>
<dbReference type="Proteomes" id="UP000785783">
    <property type="component" value="Unassembled WGS sequence"/>
</dbReference>
<accession>A0A937L3B2</accession>
<dbReference type="PANTHER" id="PTHR30041">
    <property type="entry name" value="ARSENATE REDUCTASE"/>
    <property type="match status" value="1"/>
</dbReference>
<dbReference type="SUPFAM" id="SSF52833">
    <property type="entry name" value="Thioredoxin-like"/>
    <property type="match status" value="1"/>
</dbReference>
<dbReference type="PROSITE" id="PS51353">
    <property type="entry name" value="ARSC"/>
    <property type="match status" value="1"/>
</dbReference>
<dbReference type="Pfam" id="PF03960">
    <property type="entry name" value="ArsC"/>
    <property type="match status" value="1"/>
</dbReference>
<dbReference type="CDD" id="cd03034">
    <property type="entry name" value="ArsC_ArsC"/>
    <property type="match status" value="1"/>
</dbReference>
<organism evidence="5 6">
    <name type="scientific">PS1 clade bacterium</name>
    <dbReference type="NCBI Taxonomy" id="2175152"/>
    <lineage>
        <taxon>Bacteria</taxon>
        <taxon>Pseudomonadati</taxon>
        <taxon>Pseudomonadota</taxon>
        <taxon>Alphaproteobacteria</taxon>
        <taxon>PS1 clade</taxon>
    </lineage>
</organism>
<comment type="catalytic activity">
    <reaction evidence="4">
        <text>[glutaredoxin]-dithiol + arsenate + glutathione + H(+) = glutathionyl-S-S-[glutaredoxin] + arsenite + H2O</text>
        <dbReference type="Rhea" id="RHEA:22016"/>
        <dbReference type="Rhea" id="RHEA-COMP:10729"/>
        <dbReference type="Rhea" id="RHEA-COMP:17668"/>
        <dbReference type="ChEBI" id="CHEBI:15377"/>
        <dbReference type="ChEBI" id="CHEBI:15378"/>
        <dbReference type="ChEBI" id="CHEBI:29242"/>
        <dbReference type="ChEBI" id="CHEBI:29950"/>
        <dbReference type="ChEBI" id="CHEBI:48597"/>
        <dbReference type="ChEBI" id="CHEBI:57925"/>
        <dbReference type="ChEBI" id="CHEBI:146199"/>
        <dbReference type="EC" id="1.20.4.1"/>
    </reaction>
</comment>
<gene>
    <name evidence="5" type="primary">arsC</name>
    <name evidence="5" type="ORF">ISQ19_06030</name>
</gene>
<sequence>MGLKIYHNPRCSKSRQALALLSEGGADVEVIEYLKTGLTLSELTDLLEKTGGAACAMMRTGEAVYKELGLKNVEDDAALLAAMAENPILLERPLVSDGRVAVICRPPELAAQFLDAS</sequence>
<evidence type="ECO:0000256" key="2">
    <source>
        <dbReference type="ARBA" id="ARBA00023002"/>
    </source>
</evidence>
<dbReference type="InterPro" id="IPR006660">
    <property type="entry name" value="Arsenate_reductase-like"/>
</dbReference>
<reference evidence="5" key="1">
    <citation type="submission" date="2020-10" db="EMBL/GenBank/DDBJ databases">
        <title>Microbiome of the Black Sea water column analyzed by genome centric metagenomics.</title>
        <authorList>
            <person name="Cabello-Yeves P.J."/>
            <person name="Callieri C."/>
            <person name="Picazo A."/>
            <person name="Mehrshad M."/>
            <person name="Haro-Moreno J.M."/>
            <person name="Roda-Garcia J."/>
            <person name="Dzembekova N."/>
            <person name="Slabakova V."/>
            <person name="Slabakova N."/>
            <person name="Moncheva S."/>
            <person name="Rodriguez-Valera F."/>
        </authorList>
    </citation>
    <scope>NUCLEOTIDE SEQUENCE</scope>
    <source>
        <strain evidence="5">BS307-5m-G5</strain>
    </source>
</reference>
<evidence type="ECO:0000313" key="5">
    <source>
        <dbReference type="EMBL" id="MBL6762236.1"/>
    </source>
</evidence>
<protein>
    <recommendedName>
        <fullName evidence="4">Arsenate reductase</fullName>
        <ecNumber evidence="4">1.20.4.1</ecNumber>
    </recommendedName>
</protein>
<evidence type="ECO:0000256" key="1">
    <source>
        <dbReference type="ARBA" id="ARBA00007198"/>
    </source>
</evidence>
<evidence type="ECO:0000313" key="6">
    <source>
        <dbReference type="Proteomes" id="UP000785783"/>
    </source>
</evidence>
<dbReference type="GO" id="GO:0008794">
    <property type="term" value="F:arsenate reductase (glutaredoxin) activity"/>
    <property type="evidence" value="ECO:0007669"/>
    <property type="project" value="UniProtKB-UniRule"/>
</dbReference>
<proteinExistence type="inferred from homology"/>
<evidence type="ECO:0000256" key="3">
    <source>
        <dbReference type="PROSITE-ProRule" id="PRU01282"/>
    </source>
</evidence>
<dbReference type="PANTHER" id="PTHR30041:SF4">
    <property type="entry name" value="ARSENATE REDUCTASE"/>
    <property type="match status" value="1"/>
</dbReference>
<dbReference type="Gene3D" id="3.40.30.10">
    <property type="entry name" value="Glutaredoxin"/>
    <property type="match status" value="1"/>
</dbReference>
<dbReference type="EMBL" id="JADHOK010000091">
    <property type="protein sequence ID" value="MBL6762236.1"/>
    <property type="molecule type" value="Genomic_DNA"/>
</dbReference>
<dbReference type="NCBIfam" id="TIGR00014">
    <property type="entry name" value="arsC"/>
    <property type="match status" value="1"/>
</dbReference>
<dbReference type="InterPro" id="IPR006659">
    <property type="entry name" value="Arsenate_reductase"/>
</dbReference>
<comment type="similarity">
    <text evidence="1 3 4">Belongs to the ArsC family.</text>
</comment>